<evidence type="ECO:0000313" key="2">
    <source>
        <dbReference type="Proteomes" id="UP001163321"/>
    </source>
</evidence>
<name>A0ACC0VIA7_9STRA</name>
<dbReference type="Proteomes" id="UP001163321">
    <property type="component" value="Chromosome 8"/>
</dbReference>
<evidence type="ECO:0000313" key="1">
    <source>
        <dbReference type="EMBL" id="KAI9906209.1"/>
    </source>
</evidence>
<proteinExistence type="predicted"/>
<dbReference type="EMBL" id="CM047587">
    <property type="protein sequence ID" value="KAI9906209.1"/>
    <property type="molecule type" value="Genomic_DNA"/>
</dbReference>
<protein>
    <submittedName>
        <fullName evidence="1">Uncharacterized protein</fullName>
    </submittedName>
</protein>
<reference evidence="1 2" key="1">
    <citation type="journal article" date="2022" name="bioRxiv">
        <title>The genome of the oomycete Peronosclerospora sorghi, a cosmopolitan pathogen of maize and sorghum, is inflated with dispersed pseudogenes.</title>
        <authorList>
            <person name="Fletcher K."/>
            <person name="Martin F."/>
            <person name="Isakeit T."/>
            <person name="Cavanaugh K."/>
            <person name="Magill C."/>
            <person name="Michelmore R."/>
        </authorList>
    </citation>
    <scope>NUCLEOTIDE SEQUENCE [LARGE SCALE GENOMIC DNA]</scope>
    <source>
        <strain evidence="1">P6</strain>
    </source>
</reference>
<organism evidence="1 2">
    <name type="scientific">Peronosclerospora sorghi</name>
    <dbReference type="NCBI Taxonomy" id="230839"/>
    <lineage>
        <taxon>Eukaryota</taxon>
        <taxon>Sar</taxon>
        <taxon>Stramenopiles</taxon>
        <taxon>Oomycota</taxon>
        <taxon>Peronosporomycetes</taxon>
        <taxon>Peronosporales</taxon>
        <taxon>Peronosporaceae</taxon>
        <taxon>Peronosclerospora</taxon>
    </lineage>
</organism>
<gene>
    <name evidence="1" type="ORF">PsorP6_016368</name>
</gene>
<keyword evidence="2" id="KW-1185">Reference proteome</keyword>
<comment type="caution">
    <text evidence="1">The sequence shown here is derived from an EMBL/GenBank/DDBJ whole genome shotgun (WGS) entry which is preliminary data.</text>
</comment>
<accession>A0ACC0VIA7</accession>
<sequence length="158" mass="17481">MKPVAKDFQLGASLFNLSSCSQDPFDMNKRIAFILLALLSTHALLVASVGNTPKLTRSAMKDGLQPGMRNLRAHDGAKGDADEERTWKMLSKLISKTAQVHPARATSEDLSPIHEALYAGGVSAERLRKVLQHDSFSIDQVNQAIKEYKQFLNEKKAF</sequence>